<proteinExistence type="predicted"/>
<dbReference type="AlphaFoldDB" id="L8FPB2"/>
<dbReference type="STRING" id="658429.L8FPB2"/>
<evidence type="ECO:0000313" key="2">
    <source>
        <dbReference type="Proteomes" id="UP000011064"/>
    </source>
</evidence>
<reference evidence="2" key="1">
    <citation type="submission" date="2010-09" db="EMBL/GenBank/DDBJ databases">
        <title>The genome sequence of Geomyces destructans 20631-21.</title>
        <authorList>
            <consortium name="The Broad Institute Genome Sequencing Platform"/>
            <person name="Cuomo C.A."/>
            <person name="Blehert D.S."/>
            <person name="Lorch J.M."/>
            <person name="Young S.K."/>
            <person name="Zeng Q."/>
            <person name="Gargeya S."/>
            <person name="Fitzgerald M."/>
            <person name="Haas B."/>
            <person name="Abouelleil A."/>
            <person name="Alvarado L."/>
            <person name="Arachchi H.M."/>
            <person name="Berlin A."/>
            <person name="Brown A."/>
            <person name="Chapman S.B."/>
            <person name="Chen Z."/>
            <person name="Dunbar C."/>
            <person name="Freedman E."/>
            <person name="Gearin G."/>
            <person name="Gellesch M."/>
            <person name="Goldberg J."/>
            <person name="Griggs A."/>
            <person name="Gujja S."/>
            <person name="Heiman D."/>
            <person name="Howarth C."/>
            <person name="Larson L."/>
            <person name="Lui A."/>
            <person name="MacDonald P.J.P."/>
            <person name="Montmayeur A."/>
            <person name="Murphy C."/>
            <person name="Neiman D."/>
            <person name="Pearson M."/>
            <person name="Priest M."/>
            <person name="Roberts A."/>
            <person name="Saif S."/>
            <person name="Shea T."/>
            <person name="Shenoy N."/>
            <person name="Sisk P."/>
            <person name="Stolte C."/>
            <person name="Sykes S."/>
            <person name="Wortman J."/>
            <person name="Nusbaum C."/>
            <person name="Birren B."/>
        </authorList>
    </citation>
    <scope>NUCLEOTIDE SEQUENCE [LARGE SCALE GENOMIC DNA]</scope>
    <source>
        <strain evidence="2">ATCC MYA-4855 / 20631-21</strain>
    </source>
</reference>
<feature type="non-terminal residue" evidence="1">
    <location>
        <position position="115"/>
    </location>
</feature>
<gene>
    <name evidence="1" type="ORF">GMDG_08809</name>
</gene>
<sequence>MTQVHQDTVLSSYGPRKDLTGTAREWHNRMGHINQNAIRKLQEKTQGVIVTDMDSYDTNCEIPYEKVHLDLIQMPEAYDGSTQALHLQCDFCRMNHVYTIKDKRQVTVLQTIKDF</sequence>
<accession>L8FPB2</accession>
<dbReference type="Proteomes" id="UP000011064">
    <property type="component" value="Unassembled WGS sequence"/>
</dbReference>
<organism evidence="1 2">
    <name type="scientific">Pseudogymnoascus destructans (strain ATCC MYA-4855 / 20631-21)</name>
    <name type="common">Bat white-nose syndrome fungus</name>
    <name type="synonym">Geomyces destructans</name>
    <dbReference type="NCBI Taxonomy" id="658429"/>
    <lineage>
        <taxon>Eukaryota</taxon>
        <taxon>Fungi</taxon>
        <taxon>Dikarya</taxon>
        <taxon>Ascomycota</taxon>
        <taxon>Pezizomycotina</taxon>
        <taxon>Leotiomycetes</taxon>
        <taxon>Thelebolales</taxon>
        <taxon>Thelebolaceae</taxon>
        <taxon>Pseudogymnoascus</taxon>
    </lineage>
</organism>
<dbReference type="VEuPathDB" id="FungiDB:GMDG_08809"/>
<dbReference type="InParanoid" id="L8FPB2"/>
<dbReference type="HOGENOM" id="CLU_2114750_0_0_1"/>
<evidence type="ECO:0008006" key="3">
    <source>
        <dbReference type="Google" id="ProtNLM"/>
    </source>
</evidence>
<name>L8FPB2_PSED2</name>
<evidence type="ECO:0000313" key="1">
    <source>
        <dbReference type="EMBL" id="ELR02389.1"/>
    </source>
</evidence>
<dbReference type="EMBL" id="GL574318">
    <property type="protein sequence ID" value="ELR02389.1"/>
    <property type="molecule type" value="Genomic_DNA"/>
</dbReference>
<protein>
    <recommendedName>
        <fullName evidence="3">GAG-pre-integrase domain-containing protein</fullName>
    </recommendedName>
</protein>
<keyword evidence="2" id="KW-1185">Reference proteome</keyword>